<name>A0A564YPW6_HYMDI</name>
<feature type="compositionally biased region" description="Basic and acidic residues" evidence="1">
    <location>
        <begin position="1"/>
        <end position="11"/>
    </location>
</feature>
<evidence type="ECO:0000313" key="3">
    <source>
        <dbReference type="Proteomes" id="UP000321570"/>
    </source>
</evidence>
<gene>
    <name evidence="2" type="ORF">WMSIL1_LOCUS8539</name>
</gene>
<sequence>MTILDKKKTMSEETYTPSPQMSQVNPANLRDVFMVLESHLELRKYHSKAFPNPYDDLKTAILQHIQPSAAERVEKLLQQECVEELRSSEVFNTMKLFAPGESFDTDYWKPCPNTPLDFASFLQPPRFI</sequence>
<protein>
    <submittedName>
        <fullName evidence="2">Uncharacterized protein</fullName>
    </submittedName>
</protein>
<dbReference type="AlphaFoldDB" id="A0A564YPW6"/>
<dbReference type="Proteomes" id="UP000321570">
    <property type="component" value="Unassembled WGS sequence"/>
</dbReference>
<proteinExistence type="predicted"/>
<evidence type="ECO:0000256" key="1">
    <source>
        <dbReference type="SAM" id="MobiDB-lite"/>
    </source>
</evidence>
<accession>A0A564YPW6</accession>
<organism evidence="2 3">
    <name type="scientific">Hymenolepis diminuta</name>
    <name type="common">Rat tapeworm</name>
    <dbReference type="NCBI Taxonomy" id="6216"/>
    <lineage>
        <taxon>Eukaryota</taxon>
        <taxon>Metazoa</taxon>
        <taxon>Spiralia</taxon>
        <taxon>Lophotrochozoa</taxon>
        <taxon>Platyhelminthes</taxon>
        <taxon>Cestoda</taxon>
        <taxon>Eucestoda</taxon>
        <taxon>Cyclophyllidea</taxon>
        <taxon>Hymenolepididae</taxon>
        <taxon>Hymenolepis</taxon>
    </lineage>
</organism>
<dbReference type="EMBL" id="CABIJS010000333">
    <property type="protein sequence ID" value="VUZ49246.1"/>
    <property type="molecule type" value="Genomic_DNA"/>
</dbReference>
<keyword evidence="3" id="KW-1185">Reference proteome</keyword>
<feature type="region of interest" description="Disordered" evidence="1">
    <location>
        <begin position="1"/>
        <end position="22"/>
    </location>
</feature>
<feature type="compositionally biased region" description="Polar residues" evidence="1">
    <location>
        <begin position="12"/>
        <end position="22"/>
    </location>
</feature>
<evidence type="ECO:0000313" key="2">
    <source>
        <dbReference type="EMBL" id="VUZ49246.1"/>
    </source>
</evidence>
<reference evidence="2 3" key="1">
    <citation type="submission" date="2019-07" db="EMBL/GenBank/DDBJ databases">
        <authorList>
            <person name="Jastrzebski P J."/>
            <person name="Paukszto L."/>
            <person name="Jastrzebski P J."/>
        </authorList>
    </citation>
    <scope>NUCLEOTIDE SEQUENCE [LARGE SCALE GENOMIC DNA]</scope>
    <source>
        <strain evidence="2 3">WMS-il1</strain>
    </source>
</reference>